<evidence type="ECO:0000313" key="8">
    <source>
        <dbReference type="Proteomes" id="UP001620645"/>
    </source>
</evidence>
<keyword evidence="5" id="KW-0472">Membrane</keyword>
<dbReference type="InterPro" id="IPR002486">
    <property type="entry name" value="Col_cuticle_N"/>
</dbReference>
<feature type="region of interest" description="Disordered" evidence="4">
    <location>
        <begin position="662"/>
        <end position="696"/>
    </location>
</feature>
<feature type="compositionally biased region" description="Acidic residues" evidence="4">
    <location>
        <begin position="683"/>
        <end position="696"/>
    </location>
</feature>
<comment type="similarity">
    <text evidence="3">Belongs to the peptidase S1 family. CLIP subfamily.</text>
</comment>
<feature type="transmembrane region" description="Helical" evidence="5">
    <location>
        <begin position="12"/>
        <end position="35"/>
    </location>
</feature>
<evidence type="ECO:0000256" key="2">
    <source>
        <dbReference type="ARBA" id="ARBA00023157"/>
    </source>
</evidence>
<dbReference type="PRINTS" id="PR00722">
    <property type="entry name" value="CHYMOTRYPSIN"/>
</dbReference>
<dbReference type="SUPFAM" id="SSF50494">
    <property type="entry name" value="Trypsin-like serine proteases"/>
    <property type="match status" value="1"/>
</dbReference>
<dbReference type="EMBL" id="JBICCN010000026">
    <property type="protein sequence ID" value="KAL3101922.1"/>
    <property type="molecule type" value="Genomic_DNA"/>
</dbReference>
<gene>
    <name evidence="7" type="ORF">niasHS_003331</name>
</gene>
<dbReference type="InterPro" id="IPR009003">
    <property type="entry name" value="Peptidase_S1_PA"/>
</dbReference>
<protein>
    <recommendedName>
        <fullName evidence="6">Peptidase S1 domain-containing protein</fullName>
    </recommendedName>
</protein>
<dbReference type="Gene3D" id="2.40.10.10">
    <property type="entry name" value="Trypsin-like serine proteases"/>
    <property type="match status" value="2"/>
</dbReference>
<proteinExistence type="inferred from homology"/>
<evidence type="ECO:0000313" key="7">
    <source>
        <dbReference type="EMBL" id="KAL3101922.1"/>
    </source>
</evidence>
<feature type="compositionally biased region" description="Basic and acidic residues" evidence="4">
    <location>
        <begin position="266"/>
        <end position="279"/>
    </location>
</feature>
<dbReference type="PROSITE" id="PS50240">
    <property type="entry name" value="TRYPSIN_DOM"/>
    <property type="match status" value="1"/>
</dbReference>
<comment type="caution">
    <text evidence="7">The sequence shown here is derived from an EMBL/GenBank/DDBJ whole genome shotgun (WGS) entry which is preliminary data.</text>
</comment>
<dbReference type="InterPro" id="IPR043504">
    <property type="entry name" value="Peptidase_S1_PA_chymotrypsin"/>
</dbReference>
<keyword evidence="5" id="KW-0812">Transmembrane</keyword>
<keyword evidence="1" id="KW-0677">Repeat</keyword>
<evidence type="ECO:0000256" key="1">
    <source>
        <dbReference type="ARBA" id="ARBA00022737"/>
    </source>
</evidence>
<accession>A0ABD2KGJ2</accession>
<feature type="compositionally biased region" description="Basic and acidic residues" evidence="4">
    <location>
        <begin position="667"/>
        <end position="682"/>
    </location>
</feature>
<feature type="region of interest" description="Disordered" evidence="4">
    <location>
        <begin position="201"/>
        <end position="317"/>
    </location>
</feature>
<dbReference type="Proteomes" id="UP001620645">
    <property type="component" value="Unassembled WGS sequence"/>
</dbReference>
<feature type="compositionally biased region" description="Basic and acidic residues" evidence="4">
    <location>
        <begin position="150"/>
        <end position="178"/>
    </location>
</feature>
<organism evidence="7 8">
    <name type="scientific">Heterodera schachtii</name>
    <name type="common">Sugarbeet cyst nematode worm</name>
    <name type="synonym">Tylenchus schachtii</name>
    <dbReference type="NCBI Taxonomy" id="97005"/>
    <lineage>
        <taxon>Eukaryota</taxon>
        <taxon>Metazoa</taxon>
        <taxon>Ecdysozoa</taxon>
        <taxon>Nematoda</taxon>
        <taxon>Chromadorea</taxon>
        <taxon>Rhabditida</taxon>
        <taxon>Tylenchina</taxon>
        <taxon>Tylenchomorpha</taxon>
        <taxon>Tylenchoidea</taxon>
        <taxon>Heteroderidae</taxon>
        <taxon>Heteroderinae</taxon>
        <taxon>Heterodera</taxon>
    </lineage>
</organism>
<dbReference type="InterPro" id="IPR018114">
    <property type="entry name" value="TRYPSIN_HIS"/>
</dbReference>
<evidence type="ECO:0000259" key="6">
    <source>
        <dbReference type="PROSITE" id="PS50240"/>
    </source>
</evidence>
<feature type="domain" description="Peptidase S1" evidence="6">
    <location>
        <begin position="363"/>
        <end position="661"/>
    </location>
</feature>
<name>A0ABD2KGJ2_HETSC</name>
<dbReference type="InterPro" id="IPR051487">
    <property type="entry name" value="Ser/Thr_Proteases_Immune/Dev"/>
</dbReference>
<feature type="compositionally biased region" description="Polar residues" evidence="4">
    <location>
        <begin position="255"/>
        <end position="265"/>
    </location>
</feature>
<feature type="compositionally biased region" description="Low complexity" evidence="4">
    <location>
        <begin position="201"/>
        <end position="210"/>
    </location>
</feature>
<dbReference type="Pfam" id="PF01484">
    <property type="entry name" value="Col_cuticle_N"/>
    <property type="match status" value="1"/>
</dbReference>
<evidence type="ECO:0000256" key="3">
    <source>
        <dbReference type="ARBA" id="ARBA00024195"/>
    </source>
</evidence>
<reference evidence="7 8" key="1">
    <citation type="submission" date="2024-10" db="EMBL/GenBank/DDBJ databases">
        <authorList>
            <person name="Kim D."/>
        </authorList>
    </citation>
    <scope>NUCLEOTIDE SEQUENCE [LARGE SCALE GENOMIC DNA]</scope>
    <source>
        <strain evidence="7">Taebaek</strain>
    </source>
</reference>
<keyword evidence="8" id="KW-1185">Reference proteome</keyword>
<sequence length="696" mass="76395">MDFDGRIKAYRFVAYSTVSFSIISLLSVCFTLPMLKSYVSNVGLKMDSELSSCQSNAKDIWSEVSQLKGLPLIVSGNRTARQVYGGSGGYGSCQDCCSGGGPGPAGPPGQPGRPGNPGAPGSPGQPGHSVQTPCEQVHPPPCTPCPGVEEEPRNPESPDRKDPLASPEHPDSLEHLDNPDSPQLLRKLDLLLLAHQERLVPPDSPVSLDPPVSPAPPDSPARRDPLAPLDSPETPEAMASLVNPDSLATPESAESAPNTVPSTEECSSRTAHEDVEKARTVQMQQEKKRKKNSHSPAPPLSPLSVENGRANGNGWHAPKEWTDSNVYDSLRCGLFLKVEMDEKQLKNAKRFFPTGGEEFSFRIMGGENVEEGISPWTAAIFPVYICSGTLISKRHVVTAAHCMFGGSVNKICFSEEFKNADEAKTEEMCRQPKGFLSVQQIREQISVYIGSICLSEQKESPCESPKTQRKFRVKNAMASAFCKKKCGSESAMANPWPNCAFVQCLPFMHGFQDDFYWRQSTGANRTKALRVTGWGSAPDKQKPSQYGKAYPKLQMLELPNIWRHEKCARKRAKLSEEDGLGLSEDKLCTVEEKSRDTCLGDSGGGLVGNFEDGKGRRRWFILGVLSSGGDCLKLQQGLEKPLIQEFTNVTFHKNAIENFVNGNLNKENQKTTEETKREKTKEDEEDEAEEMWGDCQ</sequence>
<dbReference type="SMART" id="SM01088">
    <property type="entry name" value="Col_cuticle_N"/>
    <property type="match status" value="1"/>
</dbReference>
<dbReference type="PROSITE" id="PS00134">
    <property type="entry name" value="TRYPSIN_HIS"/>
    <property type="match status" value="1"/>
</dbReference>
<dbReference type="SMART" id="SM00020">
    <property type="entry name" value="Tryp_SPc"/>
    <property type="match status" value="1"/>
</dbReference>
<dbReference type="PANTHER" id="PTHR24256">
    <property type="entry name" value="TRYPTASE-RELATED"/>
    <property type="match status" value="1"/>
</dbReference>
<dbReference type="AlphaFoldDB" id="A0ABD2KGJ2"/>
<dbReference type="InterPro" id="IPR001314">
    <property type="entry name" value="Peptidase_S1A"/>
</dbReference>
<dbReference type="Pfam" id="PF00089">
    <property type="entry name" value="Trypsin"/>
    <property type="match status" value="2"/>
</dbReference>
<feature type="region of interest" description="Disordered" evidence="4">
    <location>
        <begin position="101"/>
        <end position="181"/>
    </location>
</feature>
<dbReference type="InterPro" id="IPR001254">
    <property type="entry name" value="Trypsin_dom"/>
</dbReference>
<keyword evidence="2" id="KW-1015">Disulfide bond</keyword>
<keyword evidence="5" id="KW-1133">Transmembrane helix</keyword>
<evidence type="ECO:0000256" key="4">
    <source>
        <dbReference type="SAM" id="MobiDB-lite"/>
    </source>
</evidence>
<evidence type="ECO:0000256" key="5">
    <source>
        <dbReference type="SAM" id="Phobius"/>
    </source>
</evidence>